<reference evidence="3" key="2">
    <citation type="submission" date="2021-01" db="EMBL/GenBank/DDBJ databases">
        <authorList>
            <person name="Schikora-Tamarit M.A."/>
        </authorList>
    </citation>
    <scope>NUCLEOTIDE SEQUENCE</scope>
    <source>
        <strain evidence="3">CBS6075</strain>
    </source>
</reference>
<dbReference type="OrthoDB" id="3986850at2759"/>
<comment type="similarity">
    <text evidence="1">Belongs to the MAD2 family.</text>
</comment>
<reference evidence="3" key="1">
    <citation type="journal article" date="2021" name="Open Biol.">
        <title>Shared evolutionary footprints suggest mitochondrial oxidative damage underlies multiple complex I losses in fungi.</title>
        <authorList>
            <person name="Schikora-Tamarit M.A."/>
            <person name="Marcet-Houben M."/>
            <person name="Nosek J."/>
            <person name="Gabaldon T."/>
        </authorList>
    </citation>
    <scope>NUCLEOTIDE SEQUENCE</scope>
    <source>
        <strain evidence="3">CBS6075</strain>
    </source>
</reference>
<keyword evidence="4" id="KW-1185">Reference proteome</keyword>
<dbReference type="InterPro" id="IPR045091">
    <property type="entry name" value="Mad2-like"/>
</dbReference>
<dbReference type="GeneID" id="70233751"/>
<organism evidence="3 4">
    <name type="scientific">Ogataea philodendri</name>
    <dbReference type="NCBI Taxonomy" id="1378263"/>
    <lineage>
        <taxon>Eukaryota</taxon>
        <taxon>Fungi</taxon>
        <taxon>Dikarya</taxon>
        <taxon>Ascomycota</taxon>
        <taxon>Saccharomycotina</taxon>
        <taxon>Pichiomycetes</taxon>
        <taxon>Pichiales</taxon>
        <taxon>Pichiaceae</taxon>
        <taxon>Ogataea</taxon>
    </lineage>
</organism>
<gene>
    <name evidence="3" type="ORF">OGAPHI_001784</name>
</gene>
<accession>A0A9P8T7C6</accession>
<dbReference type="Proteomes" id="UP000769157">
    <property type="component" value="Unassembled WGS sequence"/>
</dbReference>
<dbReference type="RefSeq" id="XP_046062444.1">
    <property type="nucleotide sequence ID" value="XM_046202582.1"/>
</dbReference>
<dbReference type="InterPro" id="IPR036570">
    <property type="entry name" value="HORMA_dom_sf"/>
</dbReference>
<dbReference type="EMBL" id="JAEUBE010000158">
    <property type="protein sequence ID" value="KAH3668030.1"/>
    <property type="molecule type" value="Genomic_DNA"/>
</dbReference>
<dbReference type="AlphaFoldDB" id="A0A9P8T7C6"/>
<evidence type="ECO:0000313" key="3">
    <source>
        <dbReference type="EMBL" id="KAH3668030.1"/>
    </source>
</evidence>
<comment type="caution">
    <text evidence="3">The sequence shown here is derived from an EMBL/GenBank/DDBJ whole genome shotgun (WGS) entry which is preliminary data.</text>
</comment>
<evidence type="ECO:0000259" key="2">
    <source>
        <dbReference type="PROSITE" id="PS50815"/>
    </source>
</evidence>
<dbReference type="Gene3D" id="3.30.900.10">
    <property type="entry name" value="HORMA domain"/>
    <property type="match status" value="1"/>
</dbReference>
<protein>
    <recommendedName>
        <fullName evidence="2">HORMA domain-containing protein</fullName>
    </recommendedName>
</protein>
<dbReference type="PANTHER" id="PTHR11842">
    <property type="entry name" value="MITOTIC SPINDLE ASSEMBLY CHECKPOINT PROTEIN MAD2"/>
    <property type="match status" value="1"/>
</dbReference>
<dbReference type="SUPFAM" id="SSF56019">
    <property type="entry name" value="The spindle assembly checkpoint protein mad2"/>
    <property type="match status" value="1"/>
</dbReference>
<name>A0A9P8T7C6_9ASCO</name>
<dbReference type="GO" id="GO:0016035">
    <property type="term" value="C:zeta DNA polymerase complex"/>
    <property type="evidence" value="ECO:0007669"/>
    <property type="project" value="TreeGrafter"/>
</dbReference>
<evidence type="ECO:0000313" key="4">
    <source>
        <dbReference type="Proteomes" id="UP000769157"/>
    </source>
</evidence>
<feature type="domain" description="HORMA" evidence="2">
    <location>
        <begin position="5"/>
        <end position="202"/>
    </location>
</feature>
<proteinExistence type="inferred from homology"/>
<dbReference type="PANTHER" id="PTHR11842:SF10">
    <property type="entry name" value="MITOTIC SPINDLE ASSEMBLY CHECKPOINT PROTEIN MAD2B"/>
    <property type="match status" value="1"/>
</dbReference>
<dbReference type="InterPro" id="IPR003511">
    <property type="entry name" value="HORMA_dom"/>
</dbReference>
<sequence length="208" mass="24012">MIDKSKVVSLTVELIQCFVEQVWYHRYVYPPESFDRARSFQLPVYTSRHPDVKQYVKTLAVKWRDLLERGRLNRVFVEIYRGDSSVVSETYAVSLTNSPLLEALSSGLELSDEFKMNVLYAEFQAFLYSVINELQTAEKFDTPSTFKVLISADNSVFNQLLAQDWTLHKTQVATSTPSTAPPTRIHEFRQLSLPYLNIKGFYAEHLPC</sequence>
<evidence type="ECO:0000256" key="1">
    <source>
        <dbReference type="ARBA" id="ARBA00010348"/>
    </source>
</evidence>
<dbReference type="PROSITE" id="PS50815">
    <property type="entry name" value="HORMA"/>
    <property type="match status" value="1"/>
</dbReference>